<dbReference type="GeneID" id="77462498"/>
<dbReference type="InterPro" id="IPR020476">
    <property type="entry name" value="Nudix_hydrolase"/>
</dbReference>
<evidence type="ECO:0000259" key="13">
    <source>
        <dbReference type="PROSITE" id="PS51462"/>
    </source>
</evidence>
<dbReference type="GO" id="GO:0006260">
    <property type="term" value="P:DNA replication"/>
    <property type="evidence" value="ECO:0007669"/>
    <property type="project" value="UniProtKB-KW"/>
</dbReference>
<dbReference type="PANTHER" id="PTHR47707:SF1">
    <property type="entry name" value="NUDIX HYDROLASE FAMILY PROTEIN"/>
    <property type="match status" value="1"/>
</dbReference>
<keyword evidence="3" id="KW-0515">Mutator protein</keyword>
<dbReference type="GO" id="GO:0035539">
    <property type="term" value="F:8-oxo-7,8-dihydrodeoxyguanosine triphosphate pyrophosphatase activity"/>
    <property type="evidence" value="ECO:0007669"/>
    <property type="project" value="UniProtKB-EC"/>
</dbReference>
<dbReference type="CDD" id="cd03425">
    <property type="entry name" value="NUDIX_MutT_NudA_like"/>
    <property type="match status" value="1"/>
</dbReference>
<proteinExistence type="inferred from homology"/>
<evidence type="ECO:0000256" key="10">
    <source>
        <dbReference type="ARBA" id="ARBA00035861"/>
    </source>
</evidence>
<sequence>MKKIKVVCGVLVQDEKVLIAQRATGDSIGKFEFPGGKVEIGESNEEALIREFKEELDIDLISVIFLEKSVDHQAGKEIELYCFLCFADQKPEKCIVHSQLVWTTPEHIYDYDFFESDRGLVQKLMEVWPCMKKPMKSKF</sequence>
<reference evidence="14 15" key="1">
    <citation type="submission" date="2018-06" db="EMBL/GenBank/DDBJ databases">
        <authorList>
            <consortium name="Pathogen Informatics"/>
            <person name="Doyle S."/>
        </authorList>
    </citation>
    <scope>NUCLEOTIDE SEQUENCE [LARGE SCALE GENOMIC DNA]</scope>
    <source>
        <strain evidence="14 15">NCTC11087</strain>
    </source>
</reference>
<protein>
    <recommendedName>
        <fullName evidence="11">8-oxo-dGTP diphosphatase</fullName>
        <ecNumber evidence="11">3.6.1.55</ecNumber>
    </recommendedName>
</protein>
<dbReference type="PROSITE" id="PS00893">
    <property type="entry name" value="NUDIX_BOX"/>
    <property type="match status" value="1"/>
</dbReference>
<evidence type="ECO:0000256" key="12">
    <source>
        <dbReference type="RuleBase" id="RU003476"/>
    </source>
</evidence>
<dbReference type="PROSITE" id="PS51462">
    <property type="entry name" value="NUDIX"/>
    <property type="match status" value="1"/>
</dbReference>
<name>A0A380LRX6_9FIRM</name>
<evidence type="ECO:0000256" key="4">
    <source>
        <dbReference type="ARBA" id="ARBA00022705"/>
    </source>
</evidence>
<evidence type="ECO:0000256" key="1">
    <source>
        <dbReference type="ARBA" id="ARBA00001946"/>
    </source>
</evidence>
<evidence type="ECO:0000313" key="14">
    <source>
        <dbReference type="EMBL" id="SUO04626.1"/>
    </source>
</evidence>
<evidence type="ECO:0000256" key="11">
    <source>
        <dbReference type="ARBA" id="ARBA00038905"/>
    </source>
</evidence>
<dbReference type="GO" id="GO:0044716">
    <property type="term" value="F:8-oxo-GDP phosphatase activity"/>
    <property type="evidence" value="ECO:0007669"/>
    <property type="project" value="TreeGrafter"/>
</dbReference>
<evidence type="ECO:0000256" key="2">
    <source>
        <dbReference type="ARBA" id="ARBA00005582"/>
    </source>
</evidence>
<accession>A0A380LRX6</accession>
<dbReference type="Proteomes" id="UP000255523">
    <property type="component" value="Unassembled WGS sequence"/>
</dbReference>
<dbReference type="PRINTS" id="PR00502">
    <property type="entry name" value="NUDIXFAMILY"/>
</dbReference>
<dbReference type="Pfam" id="PF00293">
    <property type="entry name" value="NUDIX"/>
    <property type="match status" value="1"/>
</dbReference>
<gene>
    <name evidence="14" type="primary">nudG_1</name>
    <name evidence="14" type="ORF">NCTC11087_01548</name>
</gene>
<dbReference type="PANTHER" id="PTHR47707">
    <property type="entry name" value="8-OXO-DGTP DIPHOSPHATASE"/>
    <property type="match status" value="1"/>
</dbReference>
<evidence type="ECO:0000313" key="15">
    <source>
        <dbReference type="Proteomes" id="UP000255523"/>
    </source>
</evidence>
<keyword evidence="8" id="KW-0460">Magnesium</keyword>
<dbReference type="Gene3D" id="3.90.79.10">
    <property type="entry name" value="Nucleoside Triphosphate Pyrophosphohydrolase"/>
    <property type="match status" value="1"/>
</dbReference>
<keyword evidence="9" id="KW-0234">DNA repair</keyword>
<keyword evidence="5" id="KW-0479">Metal-binding</keyword>
<dbReference type="GO" id="GO:0006281">
    <property type="term" value="P:DNA repair"/>
    <property type="evidence" value="ECO:0007669"/>
    <property type="project" value="UniProtKB-KW"/>
</dbReference>
<dbReference type="EMBL" id="UHFX01000003">
    <property type="protein sequence ID" value="SUO04626.1"/>
    <property type="molecule type" value="Genomic_DNA"/>
</dbReference>
<dbReference type="GO" id="GO:0008413">
    <property type="term" value="F:8-oxo-7,8-dihydroguanosine triphosphate pyrophosphatase activity"/>
    <property type="evidence" value="ECO:0007669"/>
    <property type="project" value="TreeGrafter"/>
</dbReference>
<comment type="catalytic activity">
    <reaction evidence="10">
        <text>8-oxo-dGTP + H2O = 8-oxo-dGMP + diphosphate + H(+)</text>
        <dbReference type="Rhea" id="RHEA:31575"/>
        <dbReference type="ChEBI" id="CHEBI:15377"/>
        <dbReference type="ChEBI" id="CHEBI:15378"/>
        <dbReference type="ChEBI" id="CHEBI:33019"/>
        <dbReference type="ChEBI" id="CHEBI:63224"/>
        <dbReference type="ChEBI" id="CHEBI:77896"/>
        <dbReference type="EC" id="3.6.1.55"/>
    </reaction>
</comment>
<keyword evidence="6" id="KW-0227">DNA damage</keyword>
<keyword evidence="4" id="KW-0235">DNA replication</keyword>
<evidence type="ECO:0000256" key="7">
    <source>
        <dbReference type="ARBA" id="ARBA00022801"/>
    </source>
</evidence>
<dbReference type="InterPro" id="IPR020084">
    <property type="entry name" value="NUDIX_hydrolase_CS"/>
</dbReference>
<dbReference type="RefSeq" id="WP_022790175.1">
    <property type="nucleotide sequence ID" value="NZ_JACJKL010000001.1"/>
</dbReference>
<feature type="domain" description="Nudix hydrolase" evidence="13">
    <location>
        <begin position="1"/>
        <end position="126"/>
    </location>
</feature>
<evidence type="ECO:0000256" key="8">
    <source>
        <dbReference type="ARBA" id="ARBA00022842"/>
    </source>
</evidence>
<evidence type="ECO:0000256" key="5">
    <source>
        <dbReference type="ARBA" id="ARBA00022723"/>
    </source>
</evidence>
<dbReference type="InterPro" id="IPR000086">
    <property type="entry name" value="NUDIX_hydrolase_dom"/>
</dbReference>
<keyword evidence="7 12" id="KW-0378">Hydrolase</keyword>
<comment type="similarity">
    <text evidence="2 12">Belongs to the Nudix hydrolase family.</text>
</comment>
<evidence type="ECO:0000256" key="3">
    <source>
        <dbReference type="ARBA" id="ARBA00022457"/>
    </source>
</evidence>
<dbReference type="GO" id="GO:0046872">
    <property type="term" value="F:metal ion binding"/>
    <property type="evidence" value="ECO:0007669"/>
    <property type="project" value="UniProtKB-KW"/>
</dbReference>
<dbReference type="AlphaFoldDB" id="A0A380LRX6"/>
<comment type="cofactor">
    <cofactor evidence="1">
        <name>Mg(2+)</name>
        <dbReference type="ChEBI" id="CHEBI:18420"/>
    </cofactor>
</comment>
<evidence type="ECO:0000256" key="9">
    <source>
        <dbReference type="ARBA" id="ARBA00023204"/>
    </source>
</evidence>
<dbReference type="InterPro" id="IPR047127">
    <property type="entry name" value="MutT-like"/>
</dbReference>
<dbReference type="SUPFAM" id="SSF55811">
    <property type="entry name" value="Nudix"/>
    <property type="match status" value="1"/>
</dbReference>
<dbReference type="EC" id="3.6.1.55" evidence="11"/>
<keyword evidence="15" id="KW-1185">Reference proteome</keyword>
<dbReference type="GO" id="GO:0044715">
    <property type="term" value="F:8-oxo-dGDP phosphatase activity"/>
    <property type="evidence" value="ECO:0007669"/>
    <property type="project" value="TreeGrafter"/>
</dbReference>
<evidence type="ECO:0000256" key="6">
    <source>
        <dbReference type="ARBA" id="ARBA00022763"/>
    </source>
</evidence>
<organism evidence="14 15">
    <name type="scientific">Faecalicoccus pleomorphus</name>
    <dbReference type="NCBI Taxonomy" id="1323"/>
    <lineage>
        <taxon>Bacteria</taxon>
        <taxon>Bacillati</taxon>
        <taxon>Bacillota</taxon>
        <taxon>Erysipelotrichia</taxon>
        <taxon>Erysipelotrichales</taxon>
        <taxon>Erysipelotrichaceae</taxon>
        <taxon>Faecalicoccus</taxon>
    </lineage>
</organism>
<dbReference type="InterPro" id="IPR015797">
    <property type="entry name" value="NUDIX_hydrolase-like_dom_sf"/>
</dbReference>
<dbReference type="OrthoDB" id="9810648at2"/>